<organism evidence="2 3">
    <name type="scientific">Cylindrotheca closterium</name>
    <dbReference type="NCBI Taxonomy" id="2856"/>
    <lineage>
        <taxon>Eukaryota</taxon>
        <taxon>Sar</taxon>
        <taxon>Stramenopiles</taxon>
        <taxon>Ochrophyta</taxon>
        <taxon>Bacillariophyta</taxon>
        <taxon>Bacillariophyceae</taxon>
        <taxon>Bacillariophycidae</taxon>
        <taxon>Bacillariales</taxon>
        <taxon>Bacillariaceae</taxon>
        <taxon>Cylindrotheca</taxon>
    </lineage>
</organism>
<dbReference type="EMBL" id="CAKOGP040002018">
    <property type="protein sequence ID" value="CAJ1959761.1"/>
    <property type="molecule type" value="Genomic_DNA"/>
</dbReference>
<evidence type="ECO:0000313" key="2">
    <source>
        <dbReference type="EMBL" id="CAJ1959761.1"/>
    </source>
</evidence>
<dbReference type="InterPro" id="IPR036397">
    <property type="entry name" value="RNaseH_sf"/>
</dbReference>
<comment type="caution">
    <text evidence="2">The sequence shown here is derived from an EMBL/GenBank/DDBJ whole genome shotgun (WGS) entry which is preliminary data.</text>
</comment>
<dbReference type="InterPro" id="IPR012337">
    <property type="entry name" value="RNaseH-like_sf"/>
</dbReference>
<evidence type="ECO:0008006" key="4">
    <source>
        <dbReference type="Google" id="ProtNLM"/>
    </source>
</evidence>
<name>A0AAD2G1K5_9STRA</name>
<protein>
    <recommendedName>
        <fullName evidence="4">Integrase catalytic domain-containing protein</fullName>
    </recommendedName>
</protein>
<evidence type="ECO:0000313" key="3">
    <source>
        <dbReference type="Proteomes" id="UP001295423"/>
    </source>
</evidence>
<feature type="compositionally biased region" description="Polar residues" evidence="1">
    <location>
        <begin position="243"/>
        <end position="253"/>
    </location>
</feature>
<dbReference type="GO" id="GO:0003676">
    <property type="term" value="F:nucleic acid binding"/>
    <property type="evidence" value="ECO:0007669"/>
    <property type="project" value="InterPro"/>
</dbReference>
<keyword evidence="3" id="KW-1185">Reference proteome</keyword>
<accession>A0AAD2G1K5</accession>
<feature type="region of interest" description="Disordered" evidence="1">
    <location>
        <begin position="237"/>
        <end position="261"/>
    </location>
</feature>
<sequence length="314" mass="35418">MEAFFATKKGGKSARGNTCCQLFVTDKGFVYVVPMRTKKDVTLAVKQFAKEIGVPDAIVCDAAGEQTSIELRRFLNSIGTTIRVLEQGTPWANRAELYVGLMKEAVRRDMRDSNCPFVFWDYCVERRARVNNLTAKDSFQLRGQTPQTEVTGDPGDISNLKSLGEFLAQQPVWGMRCVSGYCKVLQGNGTVISRRTVRPLKTEGIHSPEEEQKRQLYDSLIEKKHGPSFIKLEKDLNSEEDGTTTNAHMSNGVASEEEEDHWELYKDDEQFARPMPDVEDQLDIHGHLINQQSAYDLLLNLEIRNESGEHGKVV</sequence>
<evidence type="ECO:0000256" key="1">
    <source>
        <dbReference type="SAM" id="MobiDB-lite"/>
    </source>
</evidence>
<dbReference type="Proteomes" id="UP001295423">
    <property type="component" value="Unassembled WGS sequence"/>
</dbReference>
<dbReference type="SUPFAM" id="SSF53098">
    <property type="entry name" value="Ribonuclease H-like"/>
    <property type="match status" value="1"/>
</dbReference>
<proteinExistence type="predicted"/>
<dbReference type="Gene3D" id="3.30.420.10">
    <property type="entry name" value="Ribonuclease H-like superfamily/Ribonuclease H"/>
    <property type="match status" value="1"/>
</dbReference>
<gene>
    <name evidence="2" type="ORF">CYCCA115_LOCUS18180</name>
</gene>
<reference evidence="2" key="1">
    <citation type="submission" date="2023-08" db="EMBL/GenBank/DDBJ databases">
        <authorList>
            <person name="Audoor S."/>
            <person name="Bilcke G."/>
        </authorList>
    </citation>
    <scope>NUCLEOTIDE SEQUENCE</scope>
</reference>
<dbReference type="AlphaFoldDB" id="A0AAD2G1K5"/>